<reference evidence="1" key="1">
    <citation type="journal article" date="2015" name="Nature">
        <title>Complex archaea that bridge the gap between prokaryotes and eukaryotes.</title>
        <authorList>
            <person name="Spang A."/>
            <person name="Saw J.H."/>
            <person name="Jorgensen S.L."/>
            <person name="Zaremba-Niedzwiedzka K."/>
            <person name="Martijn J."/>
            <person name="Lind A.E."/>
            <person name="van Eijk R."/>
            <person name="Schleper C."/>
            <person name="Guy L."/>
            <person name="Ettema T.J."/>
        </authorList>
    </citation>
    <scope>NUCLEOTIDE SEQUENCE</scope>
</reference>
<evidence type="ECO:0000313" key="1">
    <source>
        <dbReference type="EMBL" id="KKN35279.1"/>
    </source>
</evidence>
<dbReference type="EMBL" id="LAZR01002049">
    <property type="protein sequence ID" value="KKN35279.1"/>
    <property type="molecule type" value="Genomic_DNA"/>
</dbReference>
<comment type="caution">
    <text evidence="1">The sequence shown here is derived from an EMBL/GenBank/DDBJ whole genome shotgun (WGS) entry which is preliminary data.</text>
</comment>
<dbReference type="Pfam" id="PF01076">
    <property type="entry name" value="Mob_Pre"/>
    <property type="match status" value="1"/>
</dbReference>
<dbReference type="InterPro" id="IPR001668">
    <property type="entry name" value="Mob_Pre"/>
</dbReference>
<name>A0A0F9PYL2_9ZZZZ</name>
<evidence type="ECO:0008006" key="2">
    <source>
        <dbReference type="Google" id="ProtNLM"/>
    </source>
</evidence>
<dbReference type="GO" id="GO:0006310">
    <property type="term" value="P:DNA recombination"/>
    <property type="evidence" value="ECO:0007669"/>
    <property type="project" value="InterPro"/>
</dbReference>
<organism evidence="1">
    <name type="scientific">marine sediment metagenome</name>
    <dbReference type="NCBI Taxonomy" id="412755"/>
    <lineage>
        <taxon>unclassified sequences</taxon>
        <taxon>metagenomes</taxon>
        <taxon>ecological metagenomes</taxon>
    </lineage>
</organism>
<gene>
    <name evidence="1" type="ORF">LCGC14_0785200</name>
</gene>
<protein>
    <recommendedName>
        <fullName evidence="2">Plasmid recombination enzyme</fullName>
    </recommendedName>
</protein>
<dbReference type="GO" id="GO:0003677">
    <property type="term" value="F:DNA binding"/>
    <property type="evidence" value="ECO:0007669"/>
    <property type="project" value="InterPro"/>
</dbReference>
<dbReference type="NCBIfam" id="NF041497">
    <property type="entry name" value="MobV"/>
    <property type="match status" value="1"/>
</dbReference>
<dbReference type="Gene3D" id="3.30.930.30">
    <property type="match status" value="1"/>
</dbReference>
<dbReference type="CDD" id="cd17242">
    <property type="entry name" value="MobM_relaxase"/>
    <property type="match status" value="1"/>
</dbReference>
<accession>A0A0F9PYL2</accession>
<dbReference type="AlphaFoldDB" id="A0A0F9PYL2"/>
<sequence length="294" mass="34301">MSKPFAILRVKKLKSRLEIFMMQKHWLRSQPTENVNAKLTRLNKMLLTNTTPLEIYDDTIKSKNIKIRKNAVHALELVLAFSPAFIKVNDSYLPDAKDKLKWWKENTIKWVQQQFAENCQIGIMHLDEQSPHCHFFIIPTEQRKRKSGKIVWTLNARGITGGKAKLVALQDSYAEAMQKYLKRGIKGSKAKHTTLKSFYSIVNQTNNIVIDELKNEKLKYKNISEWSDRAIKLINESNENEILAEITKVKNTKLIIENKKLTLENKKLSELLYRFKHKFEVVTKSVINKLSFKS</sequence>
<proteinExistence type="predicted"/>